<reference evidence="1 2" key="1">
    <citation type="submission" date="2013-07" db="EMBL/GenBank/DDBJ databases">
        <authorList>
            <person name="Weinstock G."/>
            <person name="Sodergren E."/>
            <person name="Wylie T."/>
            <person name="Fulton L."/>
            <person name="Fulton R."/>
            <person name="Fronick C."/>
            <person name="O'Laughlin M."/>
            <person name="Godfrey J."/>
            <person name="Miner T."/>
            <person name="Herter B."/>
            <person name="Appelbaum E."/>
            <person name="Cordes M."/>
            <person name="Lek S."/>
            <person name="Wollam A."/>
            <person name="Pepin K.H."/>
            <person name="Palsikar V.B."/>
            <person name="Mitreva M."/>
            <person name="Wilson R.K."/>
        </authorList>
    </citation>
    <scope>NUCLEOTIDE SEQUENCE [LARGE SCALE GENOMIC DNA]</scope>
    <source>
        <strain evidence="1 2">ATCC 14940</strain>
    </source>
</reference>
<proteinExistence type="predicted"/>
<dbReference type="Proteomes" id="UP000016491">
    <property type="component" value="Unassembled WGS sequence"/>
</dbReference>
<sequence length="47" mass="5210">MPHNHNCIITNYNYAAPCLLSQKLILAHTTPENSAQSRFIGLPQNSS</sequence>
<protein>
    <submittedName>
        <fullName evidence="1">Uncharacterized protein</fullName>
    </submittedName>
</protein>
<accession>A0ABC9TU30</accession>
<evidence type="ECO:0000313" key="2">
    <source>
        <dbReference type="Proteomes" id="UP000016491"/>
    </source>
</evidence>
<dbReference type="EMBL" id="AWSU01000279">
    <property type="protein sequence ID" value="ERI74836.1"/>
    <property type="molecule type" value="Genomic_DNA"/>
</dbReference>
<dbReference type="AlphaFoldDB" id="A0ABC9TU30"/>
<organism evidence="1 2">
    <name type="scientific">[Clostridium] symbiosum ATCC 14940</name>
    <dbReference type="NCBI Taxonomy" id="411472"/>
    <lineage>
        <taxon>Bacteria</taxon>
        <taxon>Bacillati</taxon>
        <taxon>Bacillota</taxon>
        <taxon>Clostridia</taxon>
        <taxon>Lachnospirales</taxon>
        <taxon>Lachnospiraceae</taxon>
        <taxon>Otoolea</taxon>
    </lineage>
</organism>
<comment type="caution">
    <text evidence="1">The sequence shown here is derived from an EMBL/GenBank/DDBJ whole genome shotgun (WGS) entry which is preliminary data.</text>
</comment>
<gene>
    <name evidence="1" type="ORF">CLOSYM_03579</name>
</gene>
<evidence type="ECO:0000313" key="1">
    <source>
        <dbReference type="EMBL" id="ERI74836.1"/>
    </source>
</evidence>
<name>A0ABC9TU30_CLOSY</name>